<keyword evidence="1" id="KW-0472">Membrane</keyword>
<feature type="domain" description="Late embryogenesis abundant protein LEA-2 subgroup" evidence="2">
    <location>
        <begin position="98"/>
        <end position="197"/>
    </location>
</feature>
<evidence type="ECO:0000256" key="1">
    <source>
        <dbReference type="SAM" id="Phobius"/>
    </source>
</evidence>
<dbReference type="InterPro" id="IPR004864">
    <property type="entry name" value="LEA_2"/>
</dbReference>
<accession>A0A1U8ITJ6</accession>
<dbReference type="PANTHER" id="PTHR31852">
    <property type="entry name" value="LATE EMBRYOGENESIS ABUNDANT (LEA) HYDROXYPROLINE-RICH GLYCOPROTEIN FAMILY"/>
    <property type="match status" value="1"/>
</dbReference>
<proteinExistence type="predicted"/>
<dbReference type="PaxDb" id="3635-A0A1U8ITJ6"/>
<dbReference type="InterPro" id="IPR055301">
    <property type="entry name" value="Lea14-like_2"/>
</dbReference>
<dbReference type="SUPFAM" id="SSF117070">
    <property type="entry name" value="LEA14-like"/>
    <property type="match status" value="1"/>
</dbReference>
<feature type="transmembrane region" description="Helical" evidence="1">
    <location>
        <begin position="38"/>
        <end position="61"/>
    </location>
</feature>
<dbReference type="OrthoDB" id="764273at2759"/>
<dbReference type="KEGG" id="ghi:107900265"/>
<dbReference type="OMA" id="MNGVAVM"/>
<organism evidence="3 4">
    <name type="scientific">Gossypium hirsutum</name>
    <name type="common">Upland cotton</name>
    <name type="synonym">Gossypium mexicanum</name>
    <dbReference type="NCBI Taxonomy" id="3635"/>
    <lineage>
        <taxon>Eukaryota</taxon>
        <taxon>Viridiplantae</taxon>
        <taxon>Streptophyta</taxon>
        <taxon>Embryophyta</taxon>
        <taxon>Tracheophyta</taxon>
        <taxon>Spermatophyta</taxon>
        <taxon>Magnoliopsida</taxon>
        <taxon>eudicotyledons</taxon>
        <taxon>Gunneridae</taxon>
        <taxon>Pentapetalae</taxon>
        <taxon>rosids</taxon>
        <taxon>malvids</taxon>
        <taxon>Malvales</taxon>
        <taxon>Malvaceae</taxon>
        <taxon>Malvoideae</taxon>
        <taxon>Gossypium</taxon>
    </lineage>
</organism>
<sequence>MERDQVKPLAPVSDLPSSDDGEAALHLNQVRRKKFVKCLGSVAALAIILVVVIIILIFTVFRVKDPIINMNGVAVMRLELINGTIPKPGSNISVTADVLVKNPNVASFKYRNTTTTLYYYGKVVGDARGPPGHAKARRTVRMNITIDIIVDRILASPNLVTDVRSGTLTMVSYSRVGGRINILNIIKRHVIVKMNCSMTVNIFSQGIQQQKCKRQVDV</sequence>
<evidence type="ECO:0000313" key="3">
    <source>
        <dbReference type="Proteomes" id="UP000818029"/>
    </source>
</evidence>
<protein>
    <recommendedName>
        <fullName evidence="2">Late embryogenesis abundant protein LEA-2 subgroup domain-containing protein</fullName>
    </recommendedName>
</protein>
<dbReference type="Pfam" id="PF03168">
    <property type="entry name" value="LEA_2"/>
    <property type="match status" value="1"/>
</dbReference>
<keyword evidence="3" id="KW-1185">Reference proteome</keyword>
<name>A0A1U8ITJ6_GOSHI</name>
<keyword evidence="1" id="KW-0812">Transmembrane</keyword>
<dbReference type="RefSeq" id="XP_016681427.1">
    <property type="nucleotide sequence ID" value="XM_016825938.2"/>
</dbReference>
<dbReference type="AlphaFoldDB" id="A0A1U8ITJ6"/>
<reference evidence="4" key="2">
    <citation type="submission" date="2025-08" db="UniProtKB">
        <authorList>
            <consortium name="RefSeq"/>
        </authorList>
    </citation>
    <scope>IDENTIFICATION</scope>
</reference>
<keyword evidence="1" id="KW-1133">Transmembrane helix</keyword>
<evidence type="ECO:0000313" key="4">
    <source>
        <dbReference type="RefSeq" id="XP_016681427.1"/>
    </source>
</evidence>
<gene>
    <name evidence="4" type="primary">LOC107900265</name>
</gene>
<evidence type="ECO:0000259" key="2">
    <source>
        <dbReference type="Pfam" id="PF03168"/>
    </source>
</evidence>
<dbReference type="GeneID" id="107900265"/>
<dbReference type="STRING" id="3635.A0A1U8ITJ6"/>
<reference evidence="3" key="1">
    <citation type="journal article" date="2020" name="Nat. Genet.">
        <title>Genomic diversifications of five Gossypium allopolyploid species and their impact on cotton improvement.</title>
        <authorList>
            <person name="Chen Z.J."/>
            <person name="Sreedasyam A."/>
            <person name="Ando A."/>
            <person name="Song Q."/>
            <person name="De Santiago L.M."/>
            <person name="Hulse-Kemp A.M."/>
            <person name="Ding M."/>
            <person name="Ye W."/>
            <person name="Kirkbride R.C."/>
            <person name="Jenkins J."/>
            <person name="Plott C."/>
            <person name="Lovell J."/>
            <person name="Lin Y.M."/>
            <person name="Vaughn R."/>
            <person name="Liu B."/>
            <person name="Simpson S."/>
            <person name="Scheffler B.E."/>
            <person name="Wen L."/>
            <person name="Saski C.A."/>
            <person name="Grover C.E."/>
            <person name="Hu G."/>
            <person name="Conover J.L."/>
            <person name="Carlson J.W."/>
            <person name="Shu S."/>
            <person name="Boston L.B."/>
            <person name="Williams M."/>
            <person name="Peterson D.G."/>
            <person name="McGee K."/>
            <person name="Jones D.C."/>
            <person name="Wendel J.F."/>
            <person name="Stelly D.M."/>
            <person name="Grimwood J."/>
            <person name="Schmutz J."/>
        </authorList>
    </citation>
    <scope>NUCLEOTIDE SEQUENCE [LARGE SCALE GENOMIC DNA]</scope>
    <source>
        <strain evidence="3">cv. TM-1</strain>
    </source>
</reference>
<dbReference type="Gene3D" id="2.60.40.1820">
    <property type="match status" value="1"/>
</dbReference>
<dbReference type="Proteomes" id="UP000818029">
    <property type="component" value="Chromosome D08"/>
</dbReference>